<dbReference type="PROSITE" id="PS50082">
    <property type="entry name" value="WD_REPEATS_2"/>
    <property type="match status" value="1"/>
</dbReference>
<protein>
    <submittedName>
        <fullName evidence="2">Uncharacterized protein</fullName>
    </submittedName>
</protein>
<gene>
    <name evidence="2" type="ORF">Zm00014a_006306</name>
</gene>
<sequence>MGMLRQFLMMIQLTNQMADLRSSEAKLFIKMALFRLVVWHVMMASNHQGSGLLEKAKEEFGSHFDDYFQILGVVCISFCSEKETYLSGSLDHTVLLWDQRAEKSQVLECHRNLHYSPYSAGNYNSHARVPACIYMVHYQACKVAFLLLL</sequence>
<keyword evidence="1" id="KW-0853">WD repeat</keyword>
<evidence type="ECO:0000313" key="2">
    <source>
        <dbReference type="EMBL" id="PWZ12297.1"/>
    </source>
</evidence>
<organism evidence="2">
    <name type="scientific">Zea mays</name>
    <name type="common">Maize</name>
    <dbReference type="NCBI Taxonomy" id="4577"/>
    <lineage>
        <taxon>Eukaryota</taxon>
        <taxon>Viridiplantae</taxon>
        <taxon>Streptophyta</taxon>
        <taxon>Embryophyta</taxon>
        <taxon>Tracheophyta</taxon>
        <taxon>Spermatophyta</taxon>
        <taxon>Magnoliopsida</taxon>
        <taxon>Liliopsida</taxon>
        <taxon>Poales</taxon>
        <taxon>Poaceae</taxon>
        <taxon>PACMAD clade</taxon>
        <taxon>Panicoideae</taxon>
        <taxon>Andropogonodae</taxon>
        <taxon>Andropogoneae</taxon>
        <taxon>Tripsacinae</taxon>
        <taxon>Zea</taxon>
    </lineage>
</organism>
<dbReference type="AlphaFoldDB" id="A0A3L6DWS5"/>
<accession>A0A3L6DWS5</accession>
<dbReference type="InterPro" id="IPR036322">
    <property type="entry name" value="WD40_repeat_dom_sf"/>
</dbReference>
<dbReference type="SUPFAM" id="SSF50978">
    <property type="entry name" value="WD40 repeat-like"/>
    <property type="match status" value="1"/>
</dbReference>
<evidence type="ECO:0000256" key="1">
    <source>
        <dbReference type="PROSITE-ProRule" id="PRU00221"/>
    </source>
</evidence>
<proteinExistence type="predicted"/>
<dbReference type="Proteomes" id="UP000251960">
    <property type="component" value="Chromosome 8"/>
</dbReference>
<feature type="repeat" description="WD" evidence="1">
    <location>
        <begin position="73"/>
        <end position="98"/>
    </location>
</feature>
<dbReference type="InterPro" id="IPR001680">
    <property type="entry name" value="WD40_rpt"/>
</dbReference>
<comment type="caution">
    <text evidence="2">The sequence shown here is derived from an EMBL/GenBank/DDBJ whole genome shotgun (WGS) entry which is preliminary data.</text>
</comment>
<dbReference type="EMBL" id="NCVQ01000009">
    <property type="protein sequence ID" value="PWZ12297.1"/>
    <property type="molecule type" value="Genomic_DNA"/>
</dbReference>
<name>A0A3L6DWS5_MAIZE</name>
<reference evidence="2" key="1">
    <citation type="journal article" date="2018" name="Nat. Genet.">
        <title>Extensive intraspecific gene order and gene structural variations between Mo17 and other maize genomes.</title>
        <authorList>
            <person name="Sun S."/>
            <person name="Zhou Y."/>
            <person name="Chen J."/>
            <person name="Shi J."/>
            <person name="Zhao H."/>
            <person name="Zhao H."/>
            <person name="Song W."/>
            <person name="Zhang M."/>
            <person name="Cui Y."/>
            <person name="Dong X."/>
            <person name="Liu H."/>
            <person name="Ma X."/>
            <person name="Jiao Y."/>
            <person name="Wang B."/>
            <person name="Wei X."/>
            <person name="Stein J.C."/>
            <person name="Glaubitz J.C."/>
            <person name="Lu F."/>
            <person name="Yu G."/>
            <person name="Liang C."/>
            <person name="Fengler K."/>
            <person name="Li B."/>
            <person name="Rafalski A."/>
            <person name="Schnable P.S."/>
            <person name="Ware D.H."/>
            <person name="Buckler E.S."/>
            <person name="Lai J."/>
        </authorList>
    </citation>
    <scope>NUCLEOTIDE SEQUENCE [LARGE SCALE GENOMIC DNA]</scope>
    <source>
        <tissue evidence="2">Seedling</tissue>
    </source>
</reference>